<gene>
    <name evidence="1" type="ORF">GCM10023196_037370</name>
</gene>
<name>A0ABP8UD11_9ACTN</name>
<sequence>MTDAPQLITPQDWLNAWLDDQDLRPPQGDMAPTEFGYRIPQAGVVEFYGTFVDADGQPLTVSAVRNAADFGLQTMADGGLDSVGGPPA</sequence>
<dbReference type="EMBL" id="BAABHK010000004">
    <property type="protein sequence ID" value="GAA4626973.1"/>
    <property type="molecule type" value="Genomic_DNA"/>
</dbReference>
<proteinExistence type="predicted"/>
<organism evidence="1 2">
    <name type="scientific">Actinoallomurus vinaceus</name>
    <dbReference type="NCBI Taxonomy" id="1080074"/>
    <lineage>
        <taxon>Bacteria</taxon>
        <taxon>Bacillati</taxon>
        <taxon>Actinomycetota</taxon>
        <taxon>Actinomycetes</taxon>
        <taxon>Streptosporangiales</taxon>
        <taxon>Thermomonosporaceae</taxon>
        <taxon>Actinoallomurus</taxon>
    </lineage>
</organism>
<evidence type="ECO:0000313" key="1">
    <source>
        <dbReference type="EMBL" id="GAA4626973.1"/>
    </source>
</evidence>
<accession>A0ABP8UD11</accession>
<keyword evidence="2" id="KW-1185">Reference proteome</keyword>
<dbReference type="Proteomes" id="UP001501442">
    <property type="component" value="Unassembled WGS sequence"/>
</dbReference>
<protein>
    <submittedName>
        <fullName evidence="1">Uncharacterized protein</fullName>
    </submittedName>
</protein>
<evidence type="ECO:0000313" key="2">
    <source>
        <dbReference type="Proteomes" id="UP001501442"/>
    </source>
</evidence>
<comment type="caution">
    <text evidence="1">The sequence shown here is derived from an EMBL/GenBank/DDBJ whole genome shotgun (WGS) entry which is preliminary data.</text>
</comment>
<dbReference type="RefSeq" id="WP_345432127.1">
    <property type="nucleotide sequence ID" value="NZ_BAABHK010000004.1"/>
</dbReference>
<reference evidence="2" key="1">
    <citation type="journal article" date="2019" name="Int. J. Syst. Evol. Microbiol.">
        <title>The Global Catalogue of Microorganisms (GCM) 10K type strain sequencing project: providing services to taxonomists for standard genome sequencing and annotation.</title>
        <authorList>
            <consortium name="The Broad Institute Genomics Platform"/>
            <consortium name="The Broad Institute Genome Sequencing Center for Infectious Disease"/>
            <person name="Wu L."/>
            <person name="Ma J."/>
        </authorList>
    </citation>
    <scope>NUCLEOTIDE SEQUENCE [LARGE SCALE GENOMIC DNA]</scope>
    <source>
        <strain evidence="2">JCM 17939</strain>
    </source>
</reference>